<dbReference type="PANTHER" id="PTHR20898:SF0">
    <property type="entry name" value="DAEDALUS ON 3-RELATED"/>
    <property type="match status" value="1"/>
</dbReference>
<dbReference type="AlphaFoldDB" id="A0A6P4F735"/>
<keyword evidence="3" id="KW-1185">Reference proteome</keyword>
<dbReference type="PANTHER" id="PTHR20898">
    <property type="entry name" value="DAEDALUS ON 3-RELATED-RELATED"/>
    <property type="match status" value="1"/>
</dbReference>
<dbReference type="Proteomes" id="UP001652680">
    <property type="component" value="Unassembled WGS sequence"/>
</dbReference>
<protein>
    <submittedName>
        <fullName evidence="4">Uncharacterized protein LOC108048601</fullName>
    </submittedName>
    <submittedName>
        <fullName evidence="5">Uncharacterized protein LOC108049430</fullName>
    </submittedName>
</protein>
<evidence type="ECO:0000313" key="4">
    <source>
        <dbReference type="RefSeq" id="XP_016984859.1"/>
    </source>
</evidence>
<proteinExistence type="predicted"/>
<dbReference type="RefSeq" id="XP_016984859.1">
    <property type="nucleotide sequence ID" value="XM_017129370.1"/>
</dbReference>
<accession>A0A6P4F735</accession>
<dbReference type="EnsemblMetazoa" id="XM_017129370.1">
    <property type="protein sequence ID" value="XP_016984859.1"/>
    <property type="gene ID" value="LOC108048601"/>
</dbReference>
<feature type="chain" id="PRO_5044647266" evidence="1">
    <location>
        <begin position="22"/>
        <end position="177"/>
    </location>
</feature>
<reference evidence="2" key="3">
    <citation type="submission" date="2025-05" db="UniProtKB">
        <authorList>
            <consortium name="EnsemblMetazoa"/>
        </authorList>
    </citation>
    <scope>IDENTIFICATION</scope>
</reference>
<dbReference type="GeneID" id="108048601"/>
<dbReference type="RefSeq" id="XP_016986096.1">
    <property type="nucleotide sequence ID" value="XM_017130607.1"/>
</dbReference>
<sequence length="177" mass="20864">MSRILYILAAGIIYLVIEVHSLVEFTNIKCQSVDKNFSDFEYCHLKSVNRTYKYISLKVNLFKIPVSKVKVNIELLKRFNGYKPFLYNVTVDGCQFLKKPKSSPVAFYFYNFFKNVSNINHSCPYNHDLMVDKLSTQHVNYQFTKVLPFPEGDYMYKMNWMAYGINRAVVEVYFSFS</sequence>
<evidence type="ECO:0000313" key="5">
    <source>
        <dbReference type="RefSeq" id="XP_016986096.1"/>
    </source>
</evidence>
<reference evidence="4 5" key="2">
    <citation type="submission" date="2025-04" db="UniProtKB">
        <authorList>
            <consortium name="RefSeq"/>
        </authorList>
    </citation>
    <scope>IDENTIFICATION</scope>
</reference>
<organism evidence="4">
    <name type="scientific">Drosophila rhopaloa</name>
    <name type="common">Fruit fly</name>
    <dbReference type="NCBI Taxonomy" id="1041015"/>
    <lineage>
        <taxon>Eukaryota</taxon>
        <taxon>Metazoa</taxon>
        <taxon>Ecdysozoa</taxon>
        <taxon>Arthropoda</taxon>
        <taxon>Hexapoda</taxon>
        <taxon>Insecta</taxon>
        <taxon>Pterygota</taxon>
        <taxon>Neoptera</taxon>
        <taxon>Endopterygota</taxon>
        <taxon>Diptera</taxon>
        <taxon>Brachycera</taxon>
        <taxon>Muscomorpha</taxon>
        <taxon>Ephydroidea</taxon>
        <taxon>Drosophilidae</taxon>
        <taxon>Drosophila</taxon>
        <taxon>Sophophora</taxon>
    </lineage>
</organism>
<dbReference type="SMART" id="SM00697">
    <property type="entry name" value="DM8"/>
    <property type="match status" value="1"/>
</dbReference>
<dbReference type="Pfam" id="PF06477">
    <property type="entry name" value="DUF1091"/>
    <property type="match status" value="1"/>
</dbReference>
<dbReference type="OrthoDB" id="7823281at2759"/>
<evidence type="ECO:0000313" key="3">
    <source>
        <dbReference type="Proteomes" id="UP001652680"/>
    </source>
</evidence>
<name>A0A6P4F735_DRORH</name>
<gene>
    <name evidence="4" type="primary">LOC108048601</name>
    <name evidence="2" type="synonym">108048601</name>
    <name evidence="5" type="synonym">LOC108049430</name>
</gene>
<feature type="signal peptide" evidence="1">
    <location>
        <begin position="1"/>
        <end position="21"/>
    </location>
</feature>
<evidence type="ECO:0000256" key="1">
    <source>
        <dbReference type="SAM" id="SignalP"/>
    </source>
</evidence>
<reference evidence="3" key="1">
    <citation type="journal article" date="2021" name="Elife">
        <title>Highly contiguous assemblies of 101 drosophilid genomes.</title>
        <authorList>
            <person name="Kim B.Y."/>
            <person name="Wang J.R."/>
            <person name="Miller D.E."/>
            <person name="Barmina O."/>
            <person name="Delaney E."/>
            <person name="Thompson A."/>
            <person name="Comeault A.A."/>
            <person name="Peede D."/>
            <person name="D'Agostino E.R."/>
            <person name="Pelaez J."/>
            <person name="Aguilar J.M."/>
            <person name="Haji D."/>
            <person name="Matsunaga T."/>
            <person name="Armstrong E.E."/>
            <person name="Zych M."/>
            <person name="Ogawa Y."/>
            <person name="Stamenkovic-Radak M."/>
            <person name="Jelic M."/>
            <person name="Veselinovic M.S."/>
            <person name="Tanaskovic M."/>
            <person name="Eric P."/>
            <person name="Gao J.J."/>
            <person name="Katoh T.K."/>
            <person name="Toda M.J."/>
            <person name="Watabe H."/>
            <person name="Watada M."/>
            <person name="Davis J.S."/>
            <person name="Moyle L.C."/>
            <person name="Manoli G."/>
            <person name="Bertolini E."/>
            <person name="Kostal V."/>
            <person name="Hawley R.S."/>
            <person name="Takahashi A."/>
            <person name="Jones C.D."/>
            <person name="Price D.K."/>
            <person name="Whiteman N."/>
            <person name="Kopp A."/>
            <person name="Matute D.R."/>
            <person name="Petrov D.A."/>
        </authorList>
    </citation>
    <scope>NUCLEOTIDE SEQUENCE [LARGE SCALE GENOMIC DNA]</scope>
</reference>
<dbReference type="InterPro" id="IPR010512">
    <property type="entry name" value="DUF1091"/>
</dbReference>
<evidence type="ECO:0000313" key="2">
    <source>
        <dbReference type="EnsemblMetazoa" id="XP_016984859.1"/>
    </source>
</evidence>
<keyword evidence="1" id="KW-0732">Signal</keyword>